<sequence>MDAPHVVRASQIGDGARDAQHAGVATRRHTRRFGGLREQAAAGFVGGCDRVEQRAVRLGVGPRRLPRIACALDRAGGRDARGDLGRSFLGRRQDEVGGADRSNLDMQVDAVTHNYPFQERTVETATGSPLMNAASDSGVVSLKPSATMACCHLTTAAIMPGWL</sequence>
<protein>
    <submittedName>
        <fullName evidence="2">Uncharacterized protein</fullName>
    </submittedName>
</protein>
<feature type="region of interest" description="Disordered" evidence="1">
    <location>
        <begin position="1"/>
        <end position="23"/>
    </location>
</feature>
<accession>A0A2A2JXM0</accession>
<evidence type="ECO:0000313" key="3">
    <source>
        <dbReference type="Proteomes" id="UP000218231"/>
    </source>
</evidence>
<evidence type="ECO:0000256" key="1">
    <source>
        <dbReference type="SAM" id="MobiDB-lite"/>
    </source>
</evidence>
<comment type="caution">
    <text evidence="2">The sequence shown here is derived from an EMBL/GenBank/DDBJ whole genome shotgun (WGS) entry which is preliminary data.</text>
</comment>
<proteinExistence type="predicted"/>
<evidence type="ECO:0000313" key="2">
    <source>
        <dbReference type="EMBL" id="PAV66404.1"/>
    </source>
</evidence>
<name>A0A2A2JXM0_9BILA</name>
<organism evidence="2 3">
    <name type="scientific">Diploscapter pachys</name>
    <dbReference type="NCBI Taxonomy" id="2018661"/>
    <lineage>
        <taxon>Eukaryota</taxon>
        <taxon>Metazoa</taxon>
        <taxon>Ecdysozoa</taxon>
        <taxon>Nematoda</taxon>
        <taxon>Chromadorea</taxon>
        <taxon>Rhabditida</taxon>
        <taxon>Rhabditina</taxon>
        <taxon>Rhabditomorpha</taxon>
        <taxon>Rhabditoidea</taxon>
        <taxon>Rhabditidae</taxon>
        <taxon>Diploscapter</taxon>
    </lineage>
</organism>
<keyword evidence="3" id="KW-1185">Reference proteome</keyword>
<reference evidence="2 3" key="1">
    <citation type="journal article" date="2017" name="Curr. Biol.">
        <title>Genome architecture and evolution of a unichromosomal asexual nematode.</title>
        <authorList>
            <person name="Fradin H."/>
            <person name="Zegar C."/>
            <person name="Gutwein M."/>
            <person name="Lucas J."/>
            <person name="Kovtun M."/>
            <person name="Corcoran D."/>
            <person name="Baugh L.R."/>
            <person name="Kiontke K."/>
            <person name="Gunsalus K."/>
            <person name="Fitch D.H."/>
            <person name="Piano F."/>
        </authorList>
    </citation>
    <scope>NUCLEOTIDE SEQUENCE [LARGE SCALE GENOMIC DNA]</scope>
    <source>
        <strain evidence="2">PF1309</strain>
    </source>
</reference>
<gene>
    <name evidence="2" type="ORF">WR25_15785</name>
</gene>
<dbReference type="Proteomes" id="UP000218231">
    <property type="component" value="Unassembled WGS sequence"/>
</dbReference>
<dbReference type="AlphaFoldDB" id="A0A2A2JXM0"/>
<dbReference type="EMBL" id="LIAE01010104">
    <property type="protein sequence ID" value="PAV66404.1"/>
    <property type="molecule type" value="Genomic_DNA"/>
</dbReference>